<dbReference type="Pfam" id="PF16206">
    <property type="entry name" value="Mon2_C"/>
    <property type="match status" value="2"/>
</dbReference>
<evidence type="ECO:0000259" key="8">
    <source>
        <dbReference type="Pfam" id="PF16206"/>
    </source>
</evidence>
<evidence type="ECO:0000259" key="6">
    <source>
        <dbReference type="Pfam" id="PF09324"/>
    </source>
</evidence>
<dbReference type="Pfam" id="PF09324">
    <property type="entry name" value="Sec7-like_HDS"/>
    <property type="match status" value="1"/>
</dbReference>
<feature type="compositionally biased region" description="Basic and acidic residues" evidence="5">
    <location>
        <begin position="1554"/>
        <end position="1564"/>
    </location>
</feature>
<feature type="domain" description="Mon2 C-terminal" evidence="8">
    <location>
        <begin position="934"/>
        <end position="1169"/>
    </location>
</feature>
<organism evidence="10">
    <name type="scientific">Scylla olivacea</name>
    <name type="common">Orange mud crab</name>
    <name type="synonym">Cancer olivacea</name>
    <dbReference type="NCBI Taxonomy" id="85551"/>
    <lineage>
        <taxon>Eukaryota</taxon>
        <taxon>Metazoa</taxon>
        <taxon>Ecdysozoa</taxon>
        <taxon>Arthropoda</taxon>
        <taxon>Crustacea</taxon>
        <taxon>Multicrustacea</taxon>
        <taxon>Malacostraca</taxon>
        <taxon>Eumalacostraca</taxon>
        <taxon>Eucarida</taxon>
        <taxon>Decapoda</taxon>
        <taxon>Pleocyemata</taxon>
        <taxon>Brachyura</taxon>
        <taxon>Eubrachyura</taxon>
        <taxon>Portunoidea</taxon>
        <taxon>Portunidae</taxon>
        <taxon>Portuninae</taxon>
        <taxon>Scylla</taxon>
    </lineage>
</organism>
<evidence type="ECO:0000313" key="10">
    <source>
        <dbReference type="EMBL" id="JAI59800.1"/>
    </source>
</evidence>
<reference evidence="10" key="1">
    <citation type="submission" date="2015-09" db="EMBL/GenBank/DDBJ databases">
        <title>Scylla olivacea transcriptome.</title>
        <authorList>
            <person name="Ikhwanuddin M."/>
        </authorList>
    </citation>
    <scope>NUCLEOTIDE SEQUENCE</scope>
</reference>
<dbReference type="Pfam" id="PF12783">
    <property type="entry name" value="Sec7-like_HUS"/>
    <property type="match status" value="1"/>
</dbReference>
<dbReference type="SUPFAM" id="SSF48371">
    <property type="entry name" value="ARM repeat"/>
    <property type="match status" value="2"/>
</dbReference>
<name>A0A0N7ZAU2_SCYOL</name>
<feature type="domain" description="Mon2/Sec7/BIG1-like dimerisation and cyclophilin-binding" evidence="9">
    <location>
        <begin position="10"/>
        <end position="181"/>
    </location>
</feature>
<feature type="region of interest" description="Disordered" evidence="5">
    <location>
        <begin position="1550"/>
        <end position="1578"/>
    </location>
</feature>
<accession>A0A0N7ZAU2</accession>
<feature type="domain" description="Mon2/Sec7/BIG1-like HUS" evidence="7">
    <location>
        <begin position="223"/>
        <end position="396"/>
    </location>
</feature>
<dbReference type="InterPro" id="IPR032691">
    <property type="entry name" value="Mon2/Sec7/BIG1-like_HUS"/>
</dbReference>
<evidence type="ECO:0000259" key="7">
    <source>
        <dbReference type="Pfam" id="PF12783"/>
    </source>
</evidence>
<dbReference type="PANTHER" id="PTHR10663">
    <property type="entry name" value="GUANYL-NUCLEOTIDE EXCHANGE FACTOR"/>
    <property type="match status" value="1"/>
</dbReference>
<proteinExistence type="inferred from homology"/>
<dbReference type="InterPro" id="IPR015403">
    <property type="entry name" value="Mon2/Sec7/BIG1-like_HDS"/>
</dbReference>
<evidence type="ECO:0000256" key="5">
    <source>
        <dbReference type="SAM" id="MobiDB-lite"/>
    </source>
</evidence>
<comment type="similarity">
    <text evidence="1">Belongs to the MON2 family.</text>
</comment>
<keyword evidence="4" id="KW-0653">Protein transport</keyword>
<dbReference type="PANTHER" id="PTHR10663:SF333">
    <property type="entry name" value="PROTEIN MON2 HOMOLOG"/>
    <property type="match status" value="1"/>
</dbReference>
<feature type="compositionally biased region" description="Polar residues" evidence="5">
    <location>
        <begin position="631"/>
        <end position="641"/>
    </location>
</feature>
<keyword evidence="3" id="KW-0813">Transport</keyword>
<dbReference type="InterPro" id="IPR032629">
    <property type="entry name" value="DCB_dom"/>
</dbReference>
<dbReference type="EMBL" id="GDRN01093910">
    <property type="protein sequence ID" value="JAI59801.1"/>
    <property type="molecule type" value="Transcribed_RNA"/>
</dbReference>
<dbReference type="InterPro" id="IPR016024">
    <property type="entry name" value="ARM-type_fold"/>
</dbReference>
<evidence type="ECO:0000256" key="4">
    <source>
        <dbReference type="ARBA" id="ARBA00022927"/>
    </source>
</evidence>
<evidence type="ECO:0000256" key="2">
    <source>
        <dbReference type="ARBA" id="ARBA00017134"/>
    </source>
</evidence>
<feature type="region of interest" description="Disordered" evidence="5">
    <location>
        <begin position="1167"/>
        <end position="1189"/>
    </location>
</feature>
<feature type="domain" description="Mon2 C-terminal" evidence="8">
    <location>
        <begin position="1195"/>
        <end position="1696"/>
    </location>
</feature>
<evidence type="ECO:0000259" key="9">
    <source>
        <dbReference type="Pfam" id="PF16213"/>
    </source>
</evidence>
<dbReference type="EMBL" id="GDRN01093911">
    <property type="protein sequence ID" value="JAI59800.1"/>
    <property type="molecule type" value="Transcribed_RNA"/>
</dbReference>
<dbReference type="Pfam" id="PF16213">
    <property type="entry name" value="DCB"/>
    <property type="match status" value="1"/>
</dbReference>
<evidence type="ECO:0000256" key="3">
    <source>
        <dbReference type="ARBA" id="ARBA00022448"/>
    </source>
</evidence>
<evidence type="ECO:0000256" key="1">
    <source>
        <dbReference type="ARBA" id="ARBA00008144"/>
    </source>
</evidence>
<feature type="compositionally biased region" description="Polar residues" evidence="5">
    <location>
        <begin position="1565"/>
        <end position="1578"/>
    </location>
</feature>
<dbReference type="InterPro" id="IPR032817">
    <property type="entry name" value="Mon2_C"/>
</dbReference>
<protein>
    <recommendedName>
        <fullName evidence="2">Protein MON2 homolog</fullName>
    </recommendedName>
</protein>
<feature type="region of interest" description="Disordered" evidence="5">
    <location>
        <begin position="622"/>
        <end position="641"/>
    </location>
</feature>
<feature type="domain" description="Mon2/Sec7/BIG1-like HDS" evidence="6">
    <location>
        <begin position="851"/>
        <end position="930"/>
    </location>
</feature>
<sequence length="1718" mass="188705">MTTSASDGKAAKMLDALQSDLKALCMETKKRYPHIKDSCEEAIIKVRGASMNPQSSLSQITSQVLYPLVQAAETKDPKIVKLSLTLMQRLIVADVVDANSGEHVVETLWMLMEAGIEELKVLQTVTLLLTTSAVIQGATLAKALVLCFRLHFTKDATVVNTASATVRQLVSVVFERVVAEDAKYYKEESSGISTTEEEVEEHINLEELKVLSANSPKTLRPAAADAYLMFQDLVQLVNADQPLWLLGLTEMTRTFGLELLESVLTTFPTVFYNHTEFNFLLKDRVCALVIKLFSPNIKYRTSVPASMQQATPLDKPYFPIAMRLLRVVSVLIQKYYPLLVTQCEIFLSLMVKFLDGDRPMWQRGLALEVLHRLATQPSLLQSFCTNYDMKPHATKIFQDIVNSLGAFVQSLFISPQSSAASQLSNNSPGGGQGQSPALLAGMPVGPGVSPQPAFFYRGVYLPLCISIPTGQAKSSYLEMLDKLEPPTIPDGYGVSVAYYCLLDIIRSIHLVMMGPNAPAEGHSGVNEQYDPSEEERRIHEQLVNSAWCGLLAALTILLEACTDEAATENILKAIQTFASLAGKLELTTPRDAFITALCKSCLPPHYTLTVLNNASVAAAASSSSVSRGHQRSPSTESQHQYYDSEVRHQVVAVGTALATPSLPVGAQQGPVMLTNKNLQCMRATLSMAHCHGGVLGAAWHLLLTTLQHLVWILGLKPSTGGSLKAGRSTAETNAVITTAVIADLPVLSSMLSRLFESSQHLNDVALHHLIDALCQLSRESMELAYTNREPSLFAVAKLLETGVVNLGRVEVLWRPVTNHLLDVCQHPHVRMREWGVEAVTYLVKAALTHKHNPPLKDNQKLQTLLLSPLSEVSLVGHPDVRQKQLESLLHILHSCGELLHHGWPLILNIIGAINDNHSEHLVRLAFQCLQLVVTDFLPLMPWSCLPLTVDTAAKFGSQTQELNISLTAIGLMWNISDYFYQNQEKLRVSLTSDNQVFPDFPGVPNMPPFDKLWMCLYARLGDLCVDSRPAVRKSAGQTLFSTIAAHGALLHNQTWQAVLWQVLFPLLDKVRQLSDSASTDKVDQGGNILIHHSRNTQQKQWAETQVLTLSGVARVFSTKQKILQGLGDFPRAWALLLDFIHTAALSKSNEVSLAALKSLQEMLQAGRSSAPSTSGLPEDSTSPSHLNSSVVPEDSIANWNTAWKVWHTIGSEVTKPPPDEVTRGSDAYIPSQPFLTALVHIFPHLFLHIKHRFVVSDFTRLASVLLGCVSVPVHGDSSPFILPSFTEVVVTPLQEGILQALVGVEKEITEGSGASRAMVPQLFSLLLQFSSYSCQAPSYGNVLTRPHTSKGSTDWVTMNFVPFAERSMSLVVSLYQKTSNWQEVIEASVLKNIIQATITPLRLKYQCPAQTTWKLVITTLLTVLQEGLQLAREHPTHFKDMWPVLGTALDSFLFSNSPPPANQSSEDAERDEGIDCQVVELIREEILPYASSTPSDFIVSIMVLLNKGSIESASGVDSDCEGFKLREEFAKTCFETLLQFSLLTPSDLDPELDSTDKGSSRKSLETSNGFTAQDSTSSLAQSDSTQVTTKLAVTSLLHRFREVLVKYVEDEKLSGKCPLPRHRIAEISFVLKAIATLLSSLKKAPIEKVDSMTWTQLIGLYPHLVEVGGASSTSSPQLWRSLREVLLQYAQLLHPPSSPAGEACDTTDTTHLSLVNGT</sequence>
<dbReference type="GO" id="GO:0015031">
    <property type="term" value="P:protein transport"/>
    <property type="evidence" value="ECO:0007669"/>
    <property type="project" value="UniProtKB-KW"/>
</dbReference>